<evidence type="ECO:0000313" key="2">
    <source>
        <dbReference type="Proteomes" id="UP001180715"/>
    </source>
</evidence>
<comment type="caution">
    <text evidence="1">The sequence shown here is derived from an EMBL/GenBank/DDBJ whole genome shotgun (WGS) entry which is preliminary data.</text>
</comment>
<dbReference type="RefSeq" id="WP_257000633.1">
    <property type="nucleotide sequence ID" value="NZ_JAVDXX010000001.1"/>
</dbReference>
<name>A0ABU1YYL4_9MICC</name>
<organism evidence="1 2">
    <name type="scientific">Pseudoglutamicibacter albus</name>
    <dbReference type="NCBI Taxonomy" id="98671"/>
    <lineage>
        <taxon>Bacteria</taxon>
        <taxon>Bacillati</taxon>
        <taxon>Actinomycetota</taxon>
        <taxon>Actinomycetes</taxon>
        <taxon>Micrococcales</taxon>
        <taxon>Micrococcaceae</taxon>
        <taxon>Pseudoglutamicibacter</taxon>
    </lineage>
</organism>
<gene>
    <name evidence="1" type="ORF">J2S67_000128</name>
</gene>
<proteinExistence type="predicted"/>
<accession>A0ABU1YYL4</accession>
<keyword evidence="2" id="KW-1185">Reference proteome</keyword>
<sequence length="110" mass="12419">MAKKLPALIAYNSRVAQDQHAYEKTFSSIYQQHQALLADHAAVVTEIRNKQNPLAAYRYYQQETANLDLEQLEFSPYLCVALLDKGTLDVDGTVAFRFRDGSTQVLAIKP</sequence>
<evidence type="ECO:0000313" key="1">
    <source>
        <dbReference type="EMBL" id="MDR7292860.1"/>
    </source>
</evidence>
<reference evidence="1" key="1">
    <citation type="submission" date="2023-07" db="EMBL/GenBank/DDBJ databases">
        <title>Sequencing the genomes of 1000 actinobacteria strains.</title>
        <authorList>
            <person name="Klenk H.-P."/>
        </authorList>
    </citation>
    <scope>NUCLEOTIDE SEQUENCE</scope>
    <source>
        <strain evidence="1">DSM 13068</strain>
    </source>
</reference>
<dbReference type="Proteomes" id="UP001180715">
    <property type="component" value="Unassembled WGS sequence"/>
</dbReference>
<protein>
    <submittedName>
        <fullName evidence="1">Uncharacterized protein</fullName>
    </submittedName>
</protein>
<dbReference type="EMBL" id="JAVDXX010000001">
    <property type="protein sequence ID" value="MDR7292860.1"/>
    <property type="molecule type" value="Genomic_DNA"/>
</dbReference>